<evidence type="ECO:0000256" key="4">
    <source>
        <dbReference type="ARBA" id="ARBA00022824"/>
    </source>
</evidence>
<keyword evidence="8" id="KW-0443">Lipid metabolism</keyword>
<sequence length="318" mass="35166">MFGFSKRWDPHLKHCFATGGSSGAGLAFAKLLAQNGAYVFIVSRDQAKLNKALEELEAARQNSQQVFRAYSFSVNTEAGSAAAIKAASKPFDGRCPDAFSLCAGASRPGFFVEQTEESLRTGMEQTYYAQAFTALVSPMRHRKPWSSKASRLKGKIVFCSSTLGYFSMVGHSTYSPEKFAIRGLAETLQSEFMLYGIEVHVAFPGTIYSPGYEEENRVKPKVTLKIEETDEGATPEVVAKIILDGVRSGKFHITVDFIGNVFRSSTAGSTERNSYALDWVHGLIGYIALPIWRNSVDSTVLKHREEHEVYLRERGLLS</sequence>
<evidence type="ECO:0000256" key="10">
    <source>
        <dbReference type="ARBA" id="ARBA00044737"/>
    </source>
</evidence>
<keyword evidence="14" id="KW-1185">Reference proteome</keyword>
<keyword evidence="6" id="KW-0746">Sphingolipid metabolism</keyword>
<dbReference type="AlphaFoldDB" id="A0A5C2RVT1"/>
<dbReference type="GO" id="GO:0047560">
    <property type="term" value="F:3-dehydrosphinganine reductase activity"/>
    <property type="evidence" value="ECO:0007669"/>
    <property type="project" value="UniProtKB-EC"/>
</dbReference>
<evidence type="ECO:0000256" key="9">
    <source>
        <dbReference type="ARBA" id="ARBA00026112"/>
    </source>
</evidence>
<comment type="function">
    <text evidence="10">Catalyzes the reduction of 3'-oxosphinganine (3-ketodihydrosphingosine/KDS) to sphinganine (dihydrosphingosine/DHS), the second step of de novo sphingolipid biosynthesis.</text>
</comment>
<accession>A0A5C2RVT1</accession>
<dbReference type="OrthoDB" id="10267115at2759"/>
<evidence type="ECO:0000256" key="1">
    <source>
        <dbReference type="ARBA" id="ARBA00004240"/>
    </source>
</evidence>
<evidence type="ECO:0000256" key="2">
    <source>
        <dbReference type="ARBA" id="ARBA00004760"/>
    </source>
</evidence>
<keyword evidence="12" id="KW-0175">Coiled coil</keyword>
<gene>
    <name evidence="13" type="ORF">L227DRAFT_567383</name>
</gene>
<protein>
    <recommendedName>
        <fullName evidence="9">3-dehydrosphinganine reductase</fullName>
        <ecNumber evidence="9">1.1.1.102</ecNumber>
    </recommendedName>
</protein>
<comment type="catalytic activity">
    <reaction evidence="11">
        <text>sphinganine + NADP(+) = 3-oxosphinganine + NADPH + H(+)</text>
        <dbReference type="Rhea" id="RHEA:22640"/>
        <dbReference type="ChEBI" id="CHEBI:15378"/>
        <dbReference type="ChEBI" id="CHEBI:57783"/>
        <dbReference type="ChEBI" id="CHEBI:57817"/>
        <dbReference type="ChEBI" id="CHEBI:58299"/>
        <dbReference type="ChEBI" id="CHEBI:58349"/>
        <dbReference type="EC" id="1.1.1.102"/>
    </reaction>
    <physiologicalReaction direction="right-to-left" evidence="11">
        <dbReference type="Rhea" id="RHEA:22642"/>
    </physiologicalReaction>
</comment>
<evidence type="ECO:0000313" key="14">
    <source>
        <dbReference type="Proteomes" id="UP000313359"/>
    </source>
</evidence>
<dbReference type="InterPro" id="IPR036291">
    <property type="entry name" value="NAD(P)-bd_dom_sf"/>
</dbReference>
<dbReference type="InterPro" id="IPR045022">
    <property type="entry name" value="KDSR-like"/>
</dbReference>
<dbReference type="GO" id="GO:0005789">
    <property type="term" value="C:endoplasmic reticulum membrane"/>
    <property type="evidence" value="ECO:0007669"/>
    <property type="project" value="TreeGrafter"/>
</dbReference>
<keyword evidence="7" id="KW-0560">Oxidoreductase</keyword>
<name>A0A5C2RVT1_9APHY</name>
<organism evidence="13 14">
    <name type="scientific">Lentinus tigrinus ALCF2SS1-6</name>
    <dbReference type="NCBI Taxonomy" id="1328759"/>
    <lineage>
        <taxon>Eukaryota</taxon>
        <taxon>Fungi</taxon>
        <taxon>Dikarya</taxon>
        <taxon>Basidiomycota</taxon>
        <taxon>Agaricomycotina</taxon>
        <taxon>Agaricomycetes</taxon>
        <taxon>Polyporales</taxon>
        <taxon>Polyporaceae</taxon>
        <taxon>Lentinus</taxon>
    </lineage>
</organism>
<dbReference type="STRING" id="1328759.A0A5C2RVT1"/>
<evidence type="ECO:0000256" key="3">
    <source>
        <dbReference type="ARBA" id="ARBA00004991"/>
    </source>
</evidence>
<dbReference type="SUPFAM" id="SSF51735">
    <property type="entry name" value="NAD(P)-binding Rossmann-fold domains"/>
    <property type="match status" value="1"/>
</dbReference>
<dbReference type="Proteomes" id="UP000313359">
    <property type="component" value="Unassembled WGS sequence"/>
</dbReference>
<dbReference type="Gene3D" id="3.40.50.720">
    <property type="entry name" value="NAD(P)-binding Rossmann-like Domain"/>
    <property type="match status" value="1"/>
</dbReference>
<evidence type="ECO:0000256" key="8">
    <source>
        <dbReference type="ARBA" id="ARBA00023098"/>
    </source>
</evidence>
<dbReference type="PRINTS" id="PR00081">
    <property type="entry name" value="GDHRDH"/>
</dbReference>
<evidence type="ECO:0000256" key="12">
    <source>
        <dbReference type="SAM" id="Coils"/>
    </source>
</evidence>
<comment type="pathway">
    <text evidence="2">Lipid metabolism; sphingolipid metabolism.</text>
</comment>
<dbReference type="InterPro" id="IPR002347">
    <property type="entry name" value="SDR_fam"/>
</dbReference>
<comment type="subcellular location">
    <subcellularLocation>
        <location evidence="1">Endoplasmic reticulum</location>
    </subcellularLocation>
</comment>
<dbReference type="EMBL" id="ML122307">
    <property type="protein sequence ID" value="RPD54356.1"/>
    <property type="molecule type" value="Genomic_DNA"/>
</dbReference>
<keyword evidence="4" id="KW-0256">Endoplasmic reticulum</keyword>
<evidence type="ECO:0000256" key="5">
    <source>
        <dbReference type="ARBA" id="ARBA00022857"/>
    </source>
</evidence>
<comment type="pathway">
    <text evidence="3">Sphingolipid metabolism.</text>
</comment>
<dbReference type="EC" id="1.1.1.102" evidence="9"/>
<evidence type="ECO:0000256" key="11">
    <source>
        <dbReference type="ARBA" id="ARBA00048930"/>
    </source>
</evidence>
<evidence type="ECO:0000256" key="7">
    <source>
        <dbReference type="ARBA" id="ARBA00023002"/>
    </source>
</evidence>
<dbReference type="PANTHER" id="PTHR43550:SF3">
    <property type="entry name" value="3-KETODIHYDROSPHINGOSINE REDUCTASE"/>
    <property type="match status" value="1"/>
</dbReference>
<evidence type="ECO:0000313" key="13">
    <source>
        <dbReference type="EMBL" id="RPD54356.1"/>
    </source>
</evidence>
<feature type="coiled-coil region" evidence="12">
    <location>
        <begin position="42"/>
        <end position="69"/>
    </location>
</feature>
<proteinExistence type="predicted"/>
<evidence type="ECO:0000256" key="6">
    <source>
        <dbReference type="ARBA" id="ARBA00022919"/>
    </source>
</evidence>
<dbReference type="GO" id="GO:0030148">
    <property type="term" value="P:sphingolipid biosynthetic process"/>
    <property type="evidence" value="ECO:0007669"/>
    <property type="project" value="InterPro"/>
</dbReference>
<dbReference type="FunFam" id="3.40.50.720:FF:000468">
    <property type="entry name" value="Short-chain dehydrogenase, putative"/>
    <property type="match status" value="1"/>
</dbReference>
<keyword evidence="5" id="KW-0521">NADP</keyword>
<dbReference type="PANTHER" id="PTHR43550">
    <property type="entry name" value="3-KETODIHYDROSPHINGOSINE REDUCTASE"/>
    <property type="match status" value="1"/>
</dbReference>
<reference evidence="13" key="1">
    <citation type="journal article" date="2018" name="Genome Biol. Evol.">
        <title>Genomics and development of Lentinus tigrinus, a white-rot wood-decaying mushroom with dimorphic fruiting bodies.</title>
        <authorList>
            <person name="Wu B."/>
            <person name="Xu Z."/>
            <person name="Knudson A."/>
            <person name="Carlson A."/>
            <person name="Chen N."/>
            <person name="Kovaka S."/>
            <person name="LaButti K."/>
            <person name="Lipzen A."/>
            <person name="Pennachio C."/>
            <person name="Riley R."/>
            <person name="Schakwitz W."/>
            <person name="Umezawa K."/>
            <person name="Ohm R.A."/>
            <person name="Grigoriev I.V."/>
            <person name="Nagy L.G."/>
            <person name="Gibbons J."/>
            <person name="Hibbett D."/>
        </authorList>
    </citation>
    <scope>NUCLEOTIDE SEQUENCE [LARGE SCALE GENOMIC DNA]</scope>
    <source>
        <strain evidence="13">ALCF2SS1-6</strain>
    </source>
</reference>
<dbReference type="CDD" id="cd08939">
    <property type="entry name" value="KDSR-like_SDR_c"/>
    <property type="match status" value="1"/>
</dbReference>
<dbReference type="Pfam" id="PF00106">
    <property type="entry name" value="adh_short"/>
    <property type="match status" value="1"/>
</dbReference>
<dbReference type="GO" id="GO:0006666">
    <property type="term" value="P:3-keto-sphinganine metabolic process"/>
    <property type="evidence" value="ECO:0007669"/>
    <property type="project" value="InterPro"/>
</dbReference>